<dbReference type="Pfam" id="PF01636">
    <property type="entry name" value="APH"/>
    <property type="match status" value="1"/>
</dbReference>
<dbReference type="GO" id="GO:0016740">
    <property type="term" value="F:transferase activity"/>
    <property type="evidence" value="ECO:0007669"/>
    <property type="project" value="UniProtKB-KW"/>
</dbReference>
<dbReference type="AlphaFoldDB" id="A0A3D9LB51"/>
<dbReference type="PANTHER" id="PTHR21310">
    <property type="entry name" value="AMINOGLYCOSIDE PHOSPHOTRANSFERASE-RELATED-RELATED"/>
    <property type="match status" value="1"/>
</dbReference>
<organism evidence="2 3">
    <name type="scientific">Citricoccus muralis</name>
    <dbReference type="NCBI Taxonomy" id="169134"/>
    <lineage>
        <taxon>Bacteria</taxon>
        <taxon>Bacillati</taxon>
        <taxon>Actinomycetota</taxon>
        <taxon>Actinomycetes</taxon>
        <taxon>Micrococcales</taxon>
        <taxon>Micrococcaceae</taxon>
        <taxon>Citricoccus</taxon>
    </lineage>
</organism>
<keyword evidence="2" id="KW-0808">Transferase</keyword>
<dbReference type="CDD" id="cd05152">
    <property type="entry name" value="MPH2"/>
    <property type="match status" value="1"/>
</dbReference>
<name>A0A3D9LB51_9MICC</name>
<evidence type="ECO:0000313" key="3">
    <source>
        <dbReference type="Proteomes" id="UP000256727"/>
    </source>
</evidence>
<dbReference type="SUPFAM" id="SSF56112">
    <property type="entry name" value="Protein kinase-like (PK-like)"/>
    <property type="match status" value="1"/>
</dbReference>
<dbReference type="InterPro" id="IPR011009">
    <property type="entry name" value="Kinase-like_dom_sf"/>
</dbReference>
<dbReference type="RefSeq" id="WP_115931677.1">
    <property type="nucleotide sequence ID" value="NZ_QREH01000001.1"/>
</dbReference>
<accession>A0A3D9LB51</accession>
<evidence type="ECO:0000313" key="2">
    <source>
        <dbReference type="EMBL" id="REE03588.1"/>
    </source>
</evidence>
<dbReference type="Gene3D" id="3.90.1200.10">
    <property type="match status" value="1"/>
</dbReference>
<sequence length="311" mass="33400">MRSPDLTTSLLDLAATHGFDLDPSTLSINEMGLDFRVALATTASSSATSPNEAAGERWVLRIPRRPDALKRAAVESRVLDLIGPQLSVAVPQWRVQATDLIAYPALPGEPGLTLDRDGAPVWHLDVSSERYARSLGAFLAELHAIDPAEAAAAGVEVLNPDEVRTQWAQDIARVGAEFEVSPALQDRWSAWLAEDSFWPAFSVVTHGEVYPAHTLVVDEEITAVLDWTTASVGDPAKDFAIHHAVVPPEVFAATLDEYVRRGGRTWPRLGDHGAEIMAAGPVAYGLFALQSGVTEHRQAAQAPLNPEVAAG</sequence>
<gene>
    <name evidence="2" type="ORF">C8E99_1401</name>
</gene>
<comment type="caution">
    <text evidence="2">The sequence shown here is derived from an EMBL/GenBank/DDBJ whole genome shotgun (WGS) entry which is preliminary data.</text>
</comment>
<dbReference type="OrthoDB" id="3806873at2"/>
<feature type="domain" description="Aminoglycoside phosphotransferase" evidence="1">
    <location>
        <begin position="55"/>
        <end position="269"/>
    </location>
</feature>
<reference evidence="2 3" key="1">
    <citation type="submission" date="2018-07" db="EMBL/GenBank/DDBJ databases">
        <title>Sequencing the genomes of 1000 actinobacteria strains.</title>
        <authorList>
            <person name="Klenk H.-P."/>
        </authorList>
    </citation>
    <scope>NUCLEOTIDE SEQUENCE [LARGE SCALE GENOMIC DNA]</scope>
    <source>
        <strain evidence="2 3">DSM 14442</strain>
    </source>
</reference>
<dbReference type="EMBL" id="QREH01000001">
    <property type="protein sequence ID" value="REE03588.1"/>
    <property type="molecule type" value="Genomic_DNA"/>
</dbReference>
<dbReference type="InterPro" id="IPR002575">
    <property type="entry name" value="Aminoglycoside_PTrfase"/>
</dbReference>
<protein>
    <submittedName>
        <fullName evidence="2">Macrolide phosphotransferase</fullName>
    </submittedName>
</protein>
<proteinExistence type="predicted"/>
<keyword evidence="3" id="KW-1185">Reference proteome</keyword>
<dbReference type="Gene3D" id="3.30.200.20">
    <property type="entry name" value="Phosphorylase Kinase, domain 1"/>
    <property type="match status" value="1"/>
</dbReference>
<dbReference type="PANTHER" id="PTHR21310:SF15">
    <property type="entry name" value="AMINOGLYCOSIDE PHOSPHOTRANSFERASE DOMAIN-CONTAINING PROTEIN"/>
    <property type="match status" value="1"/>
</dbReference>
<evidence type="ECO:0000259" key="1">
    <source>
        <dbReference type="Pfam" id="PF01636"/>
    </source>
</evidence>
<dbReference type="InterPro" id="IPR051678">
    <property type="entry name" value="AGP_Transferase"/>
</dbReference>
<dbReference type="Proteomes" id="UP000256727">
    <property type="component" value="Unassembled WGS sequence"/>
</dbReference>